<name>A0ABQ9MY59_HEVBR</name>
<accession>A0ABQ9MY59</accession>
<comment type="caution">
    <text evidence="1">The sequence shown here is derived from an EMBL/GenBank/DDBJ whole genome shotgun (WGS) entry which is preliminary data.</text>
</comment>
<organism evidence="1 2">
    <name type="scientific">Hevea brasiliensis</name>
    <name type="common">Para rubber tree</name>
    <name type="synonym">Siphonia brasiliensis</name>
    <dbReference type="NCBI Taxonomy" id="3981"/>
    <lineage>
        <taxon>Eukaryota</taxon>
        <taxon>Viridiplantae</taxon>
        <taxon>Streptophyta</taxon>
        <taxon>Embryophyta</taxon>
        <taxon>Tracheophyta</taxon>
        <taxon>Spermatophyta</taxon>
        <taxon>Magnoliopsida</taxon>
        <taxon>eudicotyledons</taxon>
        <taxon>Gunneridae</taxon>
        <taxon>Pentapetalae</taxon>
        <taxon>rosids</taxon>
        <taxon>fabids</taxon>
        <taxon>Malpighiales</taxon>
        <taxon>Euphorbiaceae</taxon>
        <taxon>Crotonoideae</taxon>
        <taxon>Micrandreae</taxon>
        <taxon>Hevea</taxon>
    </lineage>
</organism>
<evidence type="ECO:0000313" key="1">
    <source>
        <dbReference type="EMBL" id="KAJ9185251.1"/>
    </source>
</evidence>
<dbReference type="EMBL" id="JARPOI010000003">
    <property type="protein sequence ID" value="KAJ9185251.1"/>
    <property type="molecule type" value="Genomic_DNA"/>
</dbReference>
<gene>
    <name evidence="1" type="ORF">P3X46_004906</name>
</gene>
<sequence>MNIHRKDKAKLIEASNENLFSLDIIKSVKPVDLPHQVSEDKNSLISKSSVEGSNYVHKTLYFLSLEDDTCTPKNKDAPFFVYTTLSNCFDGDDDKKMQLSHRLIT</sequence>
<reference evidence="1" key="1">
    <citation type="journal article" date="2023" name="Plant Biotechnol. J.">
        <title>Chromosome-level wild Hevea brasiliensis genome provides new tools for genomic-assisted breeding and valuable loci to elevate rubber yield.</title>
        <authorList>
            <person name="Cheng H."/>
            <person name="Song X."/>
            <person name="Hu Y."/>
            <person name="Wu T."/>
            <person name="Yang Q."/>
            <person name="An Z."/>
            <person name="Feng S."/>
            <person name="Deng Z."/>
            <person name="Wu W."/>
            <person name="Zeng X."/>
            <person name="Tu M."/>
            <person name="Wang X."/>
            <person name="Huang H."/>
        </authorList>
    </citation>
    <scope>NUCLEOTIDE SEQUENCE</scope>
    <source>
        <strain evidence="1">MT/VB/25A 57/8</strain>
    </source>
</reference>
<proteinExistence type="predicted"/>
<evidence type="ECO:0000313" key="2">
    <source>
        <dbReference type="Proteomes" id="UP001174677"/>
    </source>
</evidence>
<dbReference type="Proteomes" id="UP001174677">
    <property type="component" value="Chromosome 3"/>
</dbReference>
<keyword evidence="2" id="KW-1185">Reference proteome</keyword>
<protein>
    <submittedName>
        <fullName evidence="1">Uncharacterized protein</fullName>
    </submittedName>
</protein>